<feature type="compositionally biased region" description="Acidic residues" evidence="1">
    <location>
        <begin position="158"/>
        <end position="173"/>
    </location>
</feature>
<gene>
    <name evidence="2" type="ORF">NSK_002575</name>
</gene>
<feature type="compositionally biased region" description="Low complexity" evidence="1">
    <location>
        <begin position="542"/>
        <end position="552"/>
    </location>
</feature>
<sequence length="690" mass="72873">MAHQCVLDRQGMEGVEVKTPPLQCLGGGVPAPLLRTALAKIQQDLEEDEEGGKAEGHGHNSDVEGTLHLSSHGAPVARATGFASASTGHAGNTLSPEGAGWGPAFASSCSLDSLTTDIMAGTDGLLTPDMLGGLAPWQTSPTFLGEGVGLREGKEGEGWEPGETCEENEEDEAAGGVREEAAPYGALPSSSCLYLPAPASPPLPPSLPPSLLPDVFVTFKYDQPDALPSSTPPRHLKLYLGPLSSSLGLWEAWGLPVHAFASFAQALHASPYSLDTHLTALLPLLPPLALCTYDPCGAGVDHGLGEGEREGGRARLWTLPSLSLRPTASLDVRVTSLPCPPSLLPSLLNLLQNQDLPPSFWRDYFLLSGAGQEKVLQEAGREGGREEGLRAVYEFLLSYLLPSSSSCKHWTEEALVDGLRITLYPPGGGEEGGQASVGNDTDTFACAAGVGKGGKGKEWATVRRARRGEVVGFVGEGREGGVSGGREGRRGARRDDRGRKSTSRATTPDDGGDNQGHVMPRRRSQEQGKKKRGRPSKVAIAPSSSSSSFFSPSSPPSPLPPSLLTDAYPGRPEPLGLHLPDRGRHVCRIPGCGNEYRWPDYQCKLHGGGRCQYLWWLRGGGEGGRGEGPDGIGLVLACPKFHQSKNSKGELLCGEHCRLTGAVYGEVSRKGKGRGGEAGVKKGKKMRTKE</sequence>
<feature type="compositionally biased region" description="Basic and acidic residues" evidence="1">
    <location>
        <begin position="51"/>
        <end position="62"/>
    </location>
</feature>
<dbReference type="AlphaFoldDB" id="A0A4D9D7M8"/>
<organism evidence="2 3">
    <name type="scientific">Nannochloropsis salina CCMP1776</name>
    <dbReference type="NCBI Taxonomy" id="1027361"/>
    <lineage>
        <taxon>Eukaryota</taxon>
        <taxon>Sar</taxon>
        <taxon>Stramenopiles</taxon>
        <taxon>Ochrophyta</taxon>
        <taxon>Eustigmatophyceae</taxon>
        <taxon>Eustigmatales</taxon>
        <taxon>Monodopsidaceae</taxon>
        <taxon>Microchloropsis</taxon>
        <taxon>Microchloropsis salina</taxon>
    </lineage>
</organism>
<feature type="region of interest" description="Disordered" evidence="1">
    <location>
        <begin position="153"/>
        <end position="177"/>
    </location>
</feature>
<dbReference type="EMBL" id="SDOX01000009">
    <property type="protein sequence ID" value="TFJ86367.1"/>
    <property type="molecule type" value="Genomic_DNA"/>
</dbReference>
<dbReference type="OrthoDB" id="10448993at2759"/>
<comment type="caution">
    <text evidence="2">The sequence shown here is derived from an EMBL/GenBank/DDBJ whole genome shotgun (WGS) entry which is preliminary data.</text>
</comment>
<evidence type="ECO:0000313" key="2">
    <source>
        <dbReference type="EMBL" id="TFJ86367.1"/>
    </source>
</evidence>
<protein>
    <submittedName>
        <fullName evidence="2">Uncharacterized protein</fullName>
    </submittedName>
</protein>
<proteinExistence type="predicted"/>
<keyword evidence="3" id="KW-1185">Reference proteome</keyword>
<name>A0A4D9D7M8_9STRA</name>
<evidence type="ECO:0000313" key="3">
    <source>
        <dbReference type="Proteomes" id="UP000355283"/>
    </source>
</evidence>
<evidence type="ECO:0000256" key="1">
    <source>
        <dbReference type="SAM" id="MobiDB-lite"/>
    </source>
</evidence>
<reference evidence="2 3" key="1">
    <citation type="submission" date="2019-01" db="EMBL/GenBank/DDBJ databases">
        <title>Nuclear Genome Assembly of the Microalgal Biofuel strain Nannochloropsis salina CCMP1776.</title>
        <authorList>
            <person name="Hovde B."/>
        </authorList>
    </citation>
    <scope>NUCLEOTIDE SEQUENCE [LARGE SCALE GENOMIC DNA]</scope>
    <source>
        <strain evidence="2 3">CCMP1776</strain>
    </source>
</reference>
<accession>A0A4D9D7M8</accession>
<feature type="region of interest" description="Disordered" evidence="1">
    <location>
        <begin position="45"/>
        <end position="64"/>
    </location>
</feature>
<feature type="region of interest" description="Disordered" evidence="1">
    <location>
        <begin position="668"/>
        <end position="690"/>
    </location>
</feature>
<feature type="compositionally biased region" description="Basic and acidic residues" evidence="1">
    <location>
        <begin position="486"/>
        <end position="499"/>
    </location>
</feature>
<feature type="compositionally biased region" description="Basic residues" evidence="1">
    <location>
        <begin position="681"/>
        <end position="690"/>
    </location>
</feature>
<dbReference type="Proteomes" id="UP000355283">
    <property type="component" value="Unassembled WGS sequence"/>
</dbReference>
<feature type="region of interest" description="Disordered" evidence="1">
    <location>
        <begin position="475"/>
        <end position="577"/>
    </location>
</feature>